<dbReference type="Pfam" id="PF12893">
    <property type="entry name" value="Lumazine_bd_2"/>
    <property type="match status" value="1"/>
</dbReference>
<comment type="caution">
    <text evidence="1">The sequence shown here is derived from an EMBL/GenBank/DDBJ whole genome shotgun (WGS) entry which is preliminary data.</text>
</comment>
<keyword evidence="2" id="KW-1185">Reference proteome</keyword>
<dbReference type="EMBL" id="JBHRYO010000002">
    <property type="protein sequence ID" value="MFC3756705.1"/>
    <property type="molecule type" value="Genomic_DNA"/>
</dbReference>
<reference evidence="2" key="1">
    <citation type="journal article" date="2019" name="Int. J. Syst. Evol. Microbiol.">
        <title>The Global Catalogue of Microorganisms (GCM) 10K type strain sequencing project: providing services to taxonomists for standard genome sequencing and annotation.</title>
        <authorList>
            <consortium name="The Broad Institute Genomics Platform"/>
            <consortium name="The Broad Institute Genome Sequencing Center for Infectious Disease"/>
            <person name="Wu L."/>
            <person name="Ma J."/>
        </authorList>
    </citation>
    <scope>NUCLEOTIDE SEQUENCE [LARGE SCALE GENOMIC DNA]</scope>
    <source>
        <strain evidence="2">CECT 7798</strain>
    </source>
</reference>
<protein>
    <submittedName>
        <fullName evidence="1">Nuclear transport factor 2 family protein</fullName>
    </submittedName>
</protein>
<sequence>MKQLRESFYKDAIMYGYWDEYLVEGGIANLYDSVAKHGKAPNIKTHIDILHKTDRIALARIVYEKNAAEKDGMDYHALIKVEGKWKVISKLFQTWID</sequence>
<dbReference type="InterPro" id="IPR039437">
    <property type="entry name" value="FrzH/put_lumazine-bd"/>
</dbReference>
<name>A0ABV7XYE3_9FLAO</name>
<dbReference type="Proteomes" id="UP001595735">
    <property type="component" value="Unassembled WGS sequence"/>
</dbReference>
<accession>A0ABV7XYE3</accession>
<organism evidence="1 2">
    <name type="scientific">Chryseobacterium tructae</name>
    <dbReference type="NCBI Taxonomy" id="1037380"/>
    <lineage>
        <taxon>Bacteria</taxon>
        <taxon>Pseudomonadati</taxon>
        <taxon>Bacteroidota</taxon>
        <taxon>Flavobacteriia</taxon>
        <taxon>Flavobacteriales</taxon>
        <taxon>Weeksellaceae</taxon>
        <taxon>Chryseobacterium group</taxon>
        <taxon>Chryseobacterium</taxon>
    </lineage>
</organism>
<dbReference type="SUPFAM" id="SSF54427">
    <property type="entry name" value="NTF2-like"/>
    <property type="match status" value="1"/>
</dbReference>
<dbReference type="RefSeq" id="WP_290301319.1">
    <property type="nucleotide sequence ID" value="NZ_JAUFQR010000001.1"/>
</dbReference>
<evidence type="ECO:0000313" key="1">
    <source>
        <dbReference type="EMBL" id="MFC3756705.1"/>
    </source>
</evidence>
<evidence type="ECO:0000313" key="2">
    <source>
        <dbReference type="Proteomes" id="UP001595735"/>
    </source>
</evidence>
<gene>
    <name evidence="1" type="ORF">ACFONJ_12055</name>
</gene>
<dbReference type="Gene3D" id="3.10.450.50">
    <property type="match status" value="1"/>
</dbReference>
<proteinExistence type="predicted"/>
<dbReference type="InterPro" id="IPR032710">
    <property type="entry name" value="NTF2-like_dom_sf"/>
</dbReference>